<comment type="caution">
    <text evidence="2">The sequence shown here is derived from an EMBL/GenBank/DDBJ whole genome shotgun (WGS) entry which is preliminary data.</text>
</comment>
<reference evidence="2 3" key="1">
    <citation type="journal article" date="2016" name="Nat. Commun.">
        <title>Thousands of microbial genomes shed light on interconnected biogeochemical processes in an aquifer system.</title>
        <authorList>
            <person name="Anantharaman K."/>
            <person name="Brown C.T."/>
            <person name="Hug L.A."/>
            <person name="Sharon I."/>
            <person name="Castelle C.J."/>
            <person name="Probst A.J."/>
            <person name="Thomas B.C."/>
            <person name="Singh A."/>
            <person name="Wilkins M.J."/>
            <person name="Karaoz U."/>
            <person name="Brodie E.L."/>
            <person name="Williams K.H."/>
            <person name="Hubbard S.S."/>
            <person name="Banfield J.F."/>
        </authorList>
    </citation>
    <scope>NUCLEOTIDE SEQUENCE [LARGE SCALE GENOMIC DNA]</scope>
</reference>
<organism evidence="2 3">
    <name type="scientific">Candidatus Lambdaproteobacteria bacterium RIFOXYD2_FULL_50_16</name>
    <dbReference type="NCBI Taxonomy" id="1817772"/>
    <lineage>
        <taxon>Bacteria</taxon>
        <taxon>Pseudomonadati</taxon>
        <taxon>Pseudomonadota</taxon>
        <taxon>Candidatus Lambdaproteobacteria</taxon>
    </lineage>
</organism>
<dbReference type="STRING" id="1817772.A2527_04790"/>
<dbReference type="EMBL" id="MFNE01000023">
    <property type="protein sequence ID" value="OGG95427.1"/>
    <property type="molecule type" value="Genomic_DNA"/>
</dbReference>
<evidence type="ECO:0000313" key="3">
    <source>
        <dbReference type="Proteomes" id="UP000178449"/>
    </source>
</evidence>
<dbReference type="PANTHER" id="PTHR30283">
    <property type="entry name" value="PEROXIDE STRESS RESPONSE PROTEIN YAAA"/>
    <property type="match status" value="1"/>
</dbReference>
<name>A0A1F6GBD3_9PROT</name>
<dbReference type="Pfam" id="PF03883">
    <property type="entry name" value="H2O2_YaaD"/>
    <property type="match status" value="1"/>
</dbReference>
<accession>A0A1F6GBD3</accession>
<evidence type="ECO:0000313" key="2">
    <source>
        <dbReference type="EMBL" id="OGG95427.1"/>
    </source>
</evidence>
<dbReference type="GO" id="GO:0033194">
    <property type="term" value="P:response to hydroperoxide"/>
    <property type="evidence" value="ECO:0007669"/>
    <property type="project" value="TreeGrafter"/>
</dbReference>
<dbReference type="GO" id="GO:0005829">
    <property type="term" value="C:cytosol"/>
    <property type="evidence" value="ECO:0007669"/>
    <property type="project" value="TreeGrafter"/>
</dbReference>
<dbReference type="PANTHER" id="PTHR30283:SF4">
    <property type="entry name" value="PEROXIDE STRESS RESISTANCE PROTEIN YAAA"/>
    <property type="match status" value="1"/>
</dbReference>
<dbReference type="InterPro" id="IPR005583">
    <property type="entry name" value="YaaA"/>
</dbReference>
<protein>
    <recommendedName>
        <fullName evidence="1">UPF0246 protein A2527_04790</fullName>
    </recommendedName>
</protein>
<dbReference type="HAMAP" id="MF_00652">
    <property type="entry name" value="UPF0246"/>
    <property type="match status" value="1"/>
</dbReference>
<proteinExistence type="inferred from homology"/>
<dbReference type="AlphaFoldDB" id="A0A1F6GBD3"/>
<gene>
    <name evidence="2" type="ORF">A2527_04790</name>
</gene>
<dbReference type="Proteomes" id="UP000178449">
    <property type="component" value="Unassembled WGS sequence"/>
</dbReference>
<comment type="similarity">
    <text evidence="1">Belongs to the UPF0246 family.</text>
</comment>
<evidence type="ECO:0000256" key="1">
    <source>
        <dbReference type="HAMAP-Rule" id="MF_00652"/>
    </source>
</evidence>
<sequence>MLMLLSPAKDLNFERPVPLGEYSLPRMLEKSALLLATLKKLSLSELGALMELSEKLALLNWQRFQDFTLPYSNGLAKPALYAFNGDAYQGLEGWSLPPEVTARAQRDLAILSGLYGLLRPLDLILPYRLEMGRALKTEGAKNLYQFWRTSLSERLAQDIEENGHKTLVNLASIEYFKVVEPKQIKVPILNPQFKEFKDGQYKMVSFFAKRARGLMCRYLLTNRVDQTSGILEFDLEGYQYQPKLSGPLAPVFTRGGL</sequence>
<dbReference type="NCBIfam" id="NF002542">
    <property type="entry name" value="PRK02101.1-3"/>
    <property type="match status" value="1"/>
</dbReference>